<evidence type="ECO:0000313" key="3">
    <source>
        <dbReference type="Proteomes" id="UP000253918"/>
    </source>
</evidence>
<accession>A0A369VUU9</accession>
<sequence>MPDTDPNSAPDTLPDDAQDRETAASVLHDADRDDAGGGGLGGADAADPLAARAVAGTSPNAPIDTGVDAGRAGAERDSRLSAAEDDGSEPHPSSR</sequence>
<feature type="compositionally biased region" description="Low complexity" evidence="1">
    <location>
        <begin position="43"/>
        <end position="56"/>
    </location>
</feature>
<feature type="compositionally biased region" description="Basic and acidic residues" evidence="1">
    <location>
        <begin position="17"/>
        <end position="35"/>
    </location>
</feature>
<evidence type="ECO:0000256" key="1">
    <source>
        <dbReference type="SAM" id="MobiDB-lite"/>
    </source>
</evidence>
<proteinExistence type="predicted"/>
<keyword evidence="3" id="KW-1185">Reference proteome</keyword>
<dbReference type="RefSeq" id="WP_114687932.1">
    <property type="nucleotide sequence ID" value="NZ_QQNB01000002.1"/>
</dbReference>
<name>A0A369VUU9_9SPHN</name>
<dbReference type="AlphaFoldDB" id="A0A369VUU9"/>
<dbReference type="EMBL" id="QQNB01000002">
    <property type="protein sequence ID" value="RDE05863.1"/>
    <property type="molecule type" value="Genomic_DNA"/>
</dbReference>
<feature type="compositionally biased region" description="Polar residues" evidence="1">
    <location>
        <begin position="1"/>
        <end position="10"/>
    </location>
</feature>
<gene>
    <name evidence="2" type="ORF">DVW87_11790</name>
</gene>
<comment type="caution">
    <text evidence="2">The sequence shown here is derived from an EMBL/GenBank/DDBJ whole genome shotgun (WGS) entry which is preliminary data.</text>
</comment>
<reference evidence="2 3" key="1">
    <citation type="submission" date="2018-07" db="EMBL/GenBank/DDBJ databases">
        <title>a novel species of Sphingomonas isolated from the rhizosphere soil of Araceae plant.</title>
        <authorList>
            <person name="Zhiyong W."/>
            <person name="Qinglan Z."/>
            <person name="Zhiwei F."/>
            <person name="Ding X."/>
            <person name="Gejiao W."/>
            <person name="Shixue Z."/>
        </authorList>
    </citation>
    <scope>NUCLEOTIDE SEQUENCE [LARGE SCALE GENOMIC DNA]</scope>
    <source>
        <strain evidence="2 3">WZY 27</strain>
    </source>
</reference>
<feature type="region of interest" description="Disordered" evidence="1">
    <location>
        <begin position="1"/>
        <end position="95"/>
    </location>
</feature>
<dbReference type="Proteomes" id="UP000253918">
    <property type="component" value="Unassembled WGS sequence"/>
</dbReference>
<evidence type="ECO:0000313" key="2">
    <source>
        <dbReference type="EMBL" id="RDE05863.1"/>
    </source>
</evidence>
<organism evidence="2 3">
    <name type="scientific">Sphingomonas aracearum</name>
    <dbReference type="NCBI Taxonomy" id="2283317"/>
    <lineage>
        <taxon>Bacteria</taxon>
        <taxon>Pseudomonadati</taxon>
        <taxon>Pseudomonadota</taxon>
        <taxon>Alphaproteobacteria</taxon>
        <taxon>Sphingomonadales</taxon>
        <taxon>Sphingomonadaceae</taxon>
        <taxon>Sphingomonas</taxon>
    </lineage>
</organism>
<protein>
    <submittedName>
        <fullName evidence="2">Uncharacterized protein</fullName>
    </submittedName>
</protein>